<dbReference type="GO" id="GO:0016020">
    <property type="term" value="C:membrane"/>
    <property type="evidence" value="ECO:0007669"/>
    <property type="project" value="InterPro"/>
</dbReference>
<dbReference type="InterPro" id="IPR001547">
    <property type="entry name" value="Glyco_hydro_5"/>
</dbReference>
<name>A0A5B2V8W6_9HYPH</name>
<evidence type="ECO:0000256" key="4">
    <source>
        <dbReference type="ARBA" id="ARBA00022737"/>
    </source>
</evidence>
<dbReference type="SMART" id="SM00237">
    <property type="entry name" value="Calx_beta"/>
    <property type="match status" value="1"/>
</dbReference>
<gene>
    <name evidence="13" type="ORF">F0L46_22790</name>
</gene>
<evidence type="ECO:0000256" key="10">
    <source>
        <dbReference type="ARBA" id="ARBA00023326"/>
    </source>
</evidence>
<evidence type="ECO:0000256" key="2">
    <source>
        <dbReference type="ARBA" id="ARBA00012601"/>
    </source>
</evidence>
<dbReference type="Proteomes" id="UP000323142">
    <property type="component" value="Unassembled WGS sequence"/>
</dbReference>
<dbReference type="EMBL" id="VUOA01000043">
    <property type="protein sequence ID" value="KAA2234779.1"/>
    <property type="molecule type" value="Genomic_DNA"/>
</dbReference>
<keyword evidence="7" id="KW-0136">Cellulose degradation</keyword>
<evidence type="ECO:0000313" key="14">
    <source>
        <dbReference type="Proteomes" id="UP000323142"/>
    </source>
</evidence>
<dbReference type="GO" id="GO:0008810">
    <property type="term" value="F:cellulase activity"/>
    <property type="evidence" value="ECO:0007669"/>
    <property type="project" value="UniProtKB-EC"/>
</dbReference>
<dbReference type="Gene3D" id="2.60.40.2030">
    <property type="match status" value="1"/>
</dbReference>
<dbReference type="GO" id="GO:0030245">
    <property type="term" value="P:cellulose catabolic process"/>
    <property type="evidence" value="ECO:0007669"/>
    <property type="project" value="UniProtKB-KW"/>
</dbReference>
<keyword evidence="3" id="KW-0732">Signal</keyword>
<dbReference type="AlphaFoldDB" id="A0A5B2V8W6"/>
<reference evidence="13 14" key="2">
    <citation type="submission" date="2019-09" db="EMBL/GenBank/DDBJ databases">
        <authorList>
            <person name="Jin C."/>
        </authorList>
    </citation>
    <scope>NUCLEOTIDE SEQUENCE [LARGE SCALE GENOMIC DNA]</scope>
    <source>
        <strain evidence="13 14">BN140002</strain>
    </source>
</reference>
<dbReference type="Pfam" id="PF03160">
    <property type="entry name" value="Calx-beta"/>
    <property type="match status" value="1"/>
</dbReference>
<keyword evidence="14" id="KW-1185">Reference proteome</keyword>
<keyword evidence="5 11" id="KW-0378">Hydrolase</keyword>
<evidence type="ECO:0000256" key="1">
    <source>
        <dbReference type="ARBA" id="ARBA00000966"/>
    </source>
</evidence>
<evidence type="ECO:0000256" key="5">
    <source>
        <dbReference type="ARBA" id="ARBA00022801"/>
    </source>
</evidence>
<dbReference type="SUPFAM" id="SSF51445">
    <property type="entry name" value="(Trans)glycosidases"/>
    <property type="match status" value="1"/>
</dbReference>
<keyword evidence="4" id="KW-0677">Repeat</keyword>
<dbReference type="Gene3D" id="3.20.20.80">
    <property type="entry name" value="Glycosidases"/>
    <property type="match status" value="1"/>
</dbReference>
<dbReference type="InterPro" id="IPR038081">
    <property type="entry name" value="CalX-like_sf"/>
</dbReference>
<reference evidence="13 14" key="1">
    <citation type="submission" date="2019-09" db="EMBL/GenBank/DDBJ databases">
        <title>Salinarimonas rosea gen. nov., sp. nov., a new member of the a-2 subgroup of the Proteobacteria.</title>
        <authorList>
            <person name="Liu J."/>
        </authorList>
    </citation>
    <scope>NUCLEOTIDE SEQUENCE [LARGE SCALE GENOMIC DNA]</scope>
    <source>
        <strain evidence="13 14">BN140002</strain>
    </source>
</reference>
<dbReference type="GO" id="GO:0007154">
    <property type="term" value="P:cell communication"/>
    <property type="evidence" value="ECO:0007669"/>
    <property type="project" value="InterPro"/>
</dbReference>
<comment type="catalytic activity">
    <reaction evidence="1">
        <text>Endohydrolysis of (1-&gt;4)-beta-D-glucosidic linkages in cellulose, lichenin and cereal beta-D-glucans.</text>
        <dbReference type="EC" id="3.2.1.4"/>
    </reaction>
</comment>
<evidence type="ECO:0000256" key="6">
    <source>
        <dbReference type="ARBA" id="ARBA00022837"/>
    </source>
</evidence>
<sequence>MRLTGVNWDGFETPNMSPTGLWARNYRHMLEQMRDAGFNNVRLPFSGDIISASPHTSGISLTLNPDLAGLTPLQIMDKVIAYAGEIGLRVTLDYHRREAGYGAEPDGAWSSVTHSQDEWIANWATLAERYAGNKTVIGADLFNEPGGDWGTWSTAAEKAGAAIQAKNPDWLVFVQGNMVHNGDWYWIGGNLQGAGADPVQLPLANKVVYAPHDYPPSVVDVPFLRGIDQKTLQDLFQKNWGYIYEKNIAPVMIGEFGSRYEAAGDFPWLKTFYNYIQGDLDGNGVQGGRPGDKGMGWTIWTWGPLSGDTGGIVSSDWWTLNQAKLDDLRPLTGGLLPTSSAVASASAANKVEFTITLPQNSVWDTVYYFKTADGTAKAGSDYVAKTGVIHIPNGQNTAHVSVEVIDDHVQEGTEDFYLEIFAPWAPTQVLYRAVGSILDDDQPILPVCNIPLPSYATAGASAALPPDLLPQGGTHVNDLSASHGLGWVL</sequence>
<dbReference type="SUPFAM" id="SSF141072">
    <property type="entry name" value="CalX-like"/>
    <property type="match status" value="1"/>
</dbReference>
<comment type="similarity">
    <text evidence="11">Belongs to the glycosyl hydrolase 5 (cellulase A) family.</text>
</comment>
<keyword evidence="6" id="KW-0106">Calcium</keyword>
<keyword evidence="8" id="KW-0119">Carbohydrate metabolism</keyword>
<evidence type="ECO:0000259" key="12">
    <source>
        <dbReference type="SMART" id="SM00237"/>
    </source>
</evidence>
<evidence type="ECO:0000256" key="3">
    <source>
        <dbReference type="ARBA" id="ARBA00022729"/>
    </source>
</evidence>
<dbReference type="EC" id="3.2.1.4" evidence="2"/>
<keyword evidence="10" id="KW-0624">Polysaccharide degradation</keyword>
<accession>A0A5B2V8W6</accession>
<dbReference type="PANTHER" id="PTHR35923">
    <property type="entry name" value="MAJOR EXTRACELLULAR ENDOGLUCANASE"/>
    <property type="match status" value="1"/>
</dbReference>
<keyword evidence="9 11" id="KW-0326">Glycosidase</keyword>
<evidence type="ECO:0000256" key="9">
    <source>
        <dbReference type="ARBA" id="ARBA00023295"/>
    </source>
</evidence>
<evidence type="ECO:0000313" key="13">
    <source>
        <dbReference type="EMBL" id="KAA2234779.1"/>
    </source>
</evidence>
<dbReference type="PANTHER" id="PTHR35923:SF2">
    <property type="entry name" value="ENDOGLUCANASE"/>
    <property type="match status" value="1"/>
</dbReference>
<dbReference type="InterPro" id="IPR017853">
    <property type="entry name" value="GH"/>
</dbReference>
<protein>
    <recommendedName>
        <fullName evidence="2">cellulase</fullName>
        <ecNumber evidence="2">3.2.1.4</ecNumber>
    </recommendedName>
</protein>
<feature type="domain" description="Calx-beta" evidence="12">
    <location>
        <begin position="320"/>
        <end position="421"/>
    </location>
</feature>
<dbReference type="OrthoDB" id="9803927at2"/>
<comment type="caution">
    <text evidence="13">The sequence shown here is derived from an EMBL/GenBank/DDBJ whole genome shotgun (WGS) entry which is preliminary data.</text>
</comment>
<dbReference type="InterPro" id="IPR003644">
    <property type="entry name" value="Calx_beta"/>
</dbReference>
<evidence type="ECO:0000256" key="8">
    <source>
        <dbReference type="ARBA" id="ARBA00023277"/>
    </source>
</evidence>
<proteinExistence type="inferred from homology"/>
<organism evidence="13 14">
    <name type="scientific">Salinarimonas soli</name>
    <dbReference type="NCBI Taxonomy" id="1638099"/>
    <lineage>
        <taxon>Bacteria</taxon>
        <taxon>Pseudomonadati</taxon>
        <taxon>Pseudomonadota</taxon>
        <taxon>Alphaproteobacteria</taxon>
        <taxon>Hyphomicrobiales</taxon>
        <taxon>Salinarimonadaceae</taxon>
        <taxon>Salinarimonas</taxon>
    </lineage>
</organism>
<evidence type="ECO:0000256" key="7">
    <source>
        <dbReference type="ARBA" id="ARBA00023001"/>
    </source>
</evidence>
<evidence type="ECO:0000256" key="11">
    <source>
        <dbReference type="RuleBase" id="RU361153"/>
    </source>
</evidence>
<dbReference type="Pfam" id="PF00150">
    <property type="entry name" value="Cellulase"/>
    <property type="match status" value="1"/>
</dbReference>